<dbReference type="Proteomes" id="UP000662747">
    <property type="component" value="Chromosome"/>
</dbReference>
<evidence type="ECO:0008006" key="4">
    <source>
        <dbReference type="Google" id="ProtNLM"/>
    </source>
</evidence>
<reference evidence="2 3" key="1">
    <citation type="submission" date="2021-02" db="EMBL/GenBank/DDBJ databases">
        <title>De Novo genome assembly of isolated myxobacteria.</title>
        <authorList>
            <person name="Stevens D.C."/>
        </authorList>
    </citation>
    <scope>NUCLEOTIDE SEQUENCE [LARGE SCALE GENOMIC DNA]</scope>
    <source>
        <strain evidence="3">SCPEA02</strain>
    </source>
</reference>
<dbReference type="RefSeq" id="WP_206721973.1">
    <property type="nucleotide sequence ID" value="NZ_CP071090.1"/>
</dbReference>
<evidence type="ECO:0000313" key="3">
    <source>
        <dbReference type="Proteomes" id="UP000662747"/>
    </source>
</evidence>
<dbReference type="PROSITE" id="PS51257">
    <property type="entry name" value="PROKAR_LIPOPROTEIN"/>
    <property type="match status" value="1"/>
</dbReference>
<dbReference type="InterPro" id="IPR021655">
    <property type="entry name" value="Put_metal-bd"/>
</dbReference>
<organism evidence="2 3">
    <name type="scientific">Pyxidicoccus parkwayensis</name>
    <dbReference type="NCBI Taxonomy" id="2813578"/>
    <lineage>
        <taxon>Bacteria</taxon>
        <taxon>Pseudomonadati</taxon>
        <taxon>Myxococcota</taxon>
        <taxon>Myxococcia</taxon>
        <taxon>Myxococcales</taxon>
        <taxon>Cystobacterineae</taxon>
        <taxon>Myxococcaceae</taxon>
        <taxon>Pyxidicoccus</taxon>
    </lineage>
</organism>
<proteinExistence type="predicted"/>
<accession>A0ABX7NWA6</accession>
<gene>
    <name evidence="2" type="ORF">JY651_34810</name>
</gene>
<feature type="chain" id="PRO_5046286794" description="Lipoprotein" evidence="1">
    <location>
        <begin position="24"/>
        <end position="169"/>
    </location>
</feature>
<evidence type="ECO:0000256" key="1">
    <source>
        <dbReference type="SAM" id="SignalP"/>
    </source>
</evidence>
<protein>
    <recommendedName>
        <fullName evidence="4">Lipoprotein</fullName>
    </recommendedName>
</protein>
<keyword evidence="1" id="KW-0732">Signal</keyword>
<dbReference type="EMBL" id="CP071090">
    <property type="protein sequence ID" value="QSQ20393.1"/>
    <property type="molecule type" value="Genomic_DNA"/>
</dbReference>
<name>A0ABX7NWA6_9BACT</name>
<evidence type="ECO:0000313" key="2">
    <source>
        <dbReference type="EMBL" id="QSQ20393.1"/>
    </source>
</evidence>
<sequence>MKTFNPWLRALCALMLLSGAGCSVDFPNDVPYTCAADADCGGDGYVCTSLPDDGAKYCCLPEPKELCNFVDDDCDGEVDELDTPCYSGPDGTADVGVCKSGQSVCDRNGDTVCINQVLPSTEKCNGKDDDCDGSTDEDFDLKTDPKNCGRCNAKCNVLQDCVNGECVIH</sequence>
<feature type="signal peptide" evidence="1">
    <location>
        <begin position="1"/>
        <end position="23"/>
    </location>
</feature>
<dbReference type="Pfam" id="PF11617">
    <property type="entry name" value="Cu-binding_MopE"/>
    <property type="match status" value="2"/>
</dbReference>
<keyword evidence="3" id="KW-1185">Reference proteome</keyword>